<accession>A0A0E9T2W1</accession>
<proteinExistence type="predicted"/>
<reference evidence="1" key="1">
    <citation type="submission" date="2014-11" db="EMBL/GenBank/DDBJ databases">
        <authorList>
            <person name="Amaro Gonzalez C."/>
        </authorList>
    </citation>
    <scope>NUCLEOTIDE SEQUENCE</scope>
</reference>
<reference evidence="1" key="2">
    <citation type="journal article" date="2015" name="Fish Shellfish Immunol.">
        <title>Early steps in the European eel (Anguilla anguilla)-Vibrio vulnificus interaction in the gills: Role of the RtxA13 toxin.</title>
        <authorList>
            <person name="Callol A."/>
            <person name="Pajuelo D."/>
            <person name="Ebbesson L."/>
            <person name="Teles M."/>
            <person name="MacKenzie S."/>
            <person name="Amaro C."/>
        </authorList>
    </citation>
    <scope>NUCLEOTIDE SEQUENCE</scope>
</reference>
<protein>
    <submittedName>
        <fullName evidence="1">Uncharacterized protein</fullName>
    </submittedName>
</protein>
<evidence type="ECO:0000313" key="1">
    <source>
        <dbReference type="EMBL" id="JAH47003.1"/>
    </source>
</evidence>
<dbReference type="EMBL" id="GBXM01061574">
    <property type="protein sequence ID" value="JAH47003.1"/>
    <property type="molecule type" value="Transcribed_RNA"/>
</dbReference>
<dbReference type="AlphaFoldDB" id="A0A0E9T2W1"/>
<sequence length="40" mass="4224">MASFRVPVFVGLQDSRVNIATLSRSATGGLQVTHPVNALI</sequence>
<organism evidence="1">
    <name type="scientific">Anguilla anguilla</name>
    <name type="common">European freshwater eel</name>
    <name type="synonym">Muraena anguilla</name>
    <dbReference type="NCBI Taxonomy" id="7936"/>
    <lineage>
        <taxon>Eukaryota</taxon>
        <taxon>Metazoa</taxon>
        <taxon>Chordata</taxon>
        <taxon>Craniata</taxon>
        <taxon>Vertebrata</taxon>
        <taxon>Euteleostomi</taxon>
        <taxon>Actinopterygii</taxon>
        <taxon>Neopterygii</taxon>
        <taxon>Teleostei</taxon>
        <taxon>Anguilliformes</taxon>
        <taxon>Anguillidae</taxon>
        <taxon>Anguilla</taxon>
    </lineage>
</organism>
<name>A0A0E9T2W1_ANGAN</name>